<feature type="region of interest" description="Disordered" evidence="1">
    <location>
        <begin position="105"/>
        <end position="132"/>
    </location>
</feature>
<reference evidence="2" key="1">
    <citation type="submission" date="2021-06" db="EMBL/GenBank/DDBJ databases">
        <authorList>
            <person name="Kallberg Y."/>
            <person name="Tangrot J."/>
            <person name="Rosling A."/>
        </authorList>
    </citation>
    <scope>NUCLEOTIDE SEQUENCE</scope>
    <source>
        <strain evidence="2">FL130A</strain>
    </source>
</reference>
<feature type="compositionally biased region" description="Polar residues" evidence="1">
    <location>
        <begin position="122"/>
        <end position="132"/>
    </location>
</feature>
<dbReference type="GO" id="GO:0060628">
    <property type="term" value="P:regulation of ER to Golgi vesicle-mediated transport"/>
    <property type="evidence" value="ECO:0007669"/>
    <property type="project" value="TreeGrafter"/>
</dbReference>
<sequence>RYKLLPMFHNRIRFFADIQAELLMAYAQRIDSSVDAFEKSLSYSFVRSVPNSANSDGKSHTGIEDLKRLCRWLNSAGFVSRTIKEWGEDAFFLELWHEVTLRASRNTSTSPLPSPTSSESSDQLQETSSVYQEEQITVDEGTVFDDPAGSFDSSCEKIQSLIIKNVSKGFFNGLKAYCRKNTWSRSDIYNIDPTIISHQPLCKQPETTATSKDNNVNIEIELSPELYTPLSDLAHSLTFLSNHLPIRVFKSIFKEISKEIEDYLWNRVLMRNQFSEMGGRQFEVDMIKGLFTVGKRWVQKPENYFRRLKDVCVLLTIPSSHQTTSAAKQNNSAQQKTLSQIMRVLFDNDLEITEVHKVLENLSIYHLSPEEARDV</sequence>
<dbReference type="PROSITE" id="PS51386">
    <property type="entry name" value="RINT1_TIP20"/>
    <property type="match status" value="1"/>
</dbReference>
<accession>A0A9N9NET3</accession>
<protein>
    <submittedName>
        <fullName evidence="2">14216_t:CDS:1</fullName>
    </submittedName>
</protein>
<dbReference type="Pfam" id="PF04437">
    <property type="entry name" value="RINT1_TIP1"/>
    <property type="match status" value="1"/>
</dbReference>
<dbReference type="GO" id="GO:0070939">
    <property type="term" value="C:Dsl1/NZR complex"/>
    <property type="evidence" value="ECO:0007669"/>
    <property type="project" value="InterPro"/>
</dbReference>
<evidence type="ECO:0000256" key="1">
    <source>
        <dbReference type="SAM" id="MobiDB-lite"/>
    </source>
</evidence>
<dbReference type="PANTHER" id="PTHR13520:SF0">
    <property type="entry name" value="RAD50-INTERACTING PROTEIN 1"/>
    <property type="match status" value="1"/>
</dbReference>
<dbReference type="AlphaFoldDB" id="A0A9N9NET3"/>
<keyword evidence="3" id="KW-1185">Reference proteome</keyword>
<feature type="non-terminal residue" evidence="2">
    <location>
        <position position="375"/>
    </location>
</feature>
<feature type="non-terminal residue" evidence="2">
    <location>
        <position position="1"/>
    </location>
</feature>
<dbReference type="InterPro" id="IPR007528">
    <property type="entry name" value="RINT1_Tip20"/>
</dbReference>
<feature type="compositionally biased region" description="Low complexity" evidence="1">
    <location>
        <begin position="107"/>
        <end position="121"/>
    </location>
</feature>
<dbReference type="Gene3D" id="1.20.58.670">
    <property type="entry name" value="Dsl1p vesicle tethering complex, Tip20p subunit, domain D"/>
    <property type="match status" value="1"/>
</dbReference>
<name>A0A9N9NET3_9GLOM</name>
<dbReference type="InterPro" id="IPR042044">
    <property type="entry name" value="EXOC6PINT-1/Sec15/Tip20_C_dom2"/>
</dbReference>
<comment type="caution">
    <text evidence="2">The sequence shown here is derived from an EMBL/GenBank/DDBJ whole genome shotgun (WGS) entry which is preliminary data.</text>
</comment>
<dbReference type="GO" id="GO:0006890">
    <property type="term" value="P:retrograde vesicle-mediated transport, Golgi to endoplasmic reticulum"/>
    <property type="evidence" value="ECO:0007669"/>
    <property type="project" value="InterPro"/>
</dbReference>
<organism evidence="2 3">
    <name type="scientific">Ambispora leptoticha</name>
    <dbReference type="NCBI Taxonomy" id="144679"/>
    <lineage>
        <taxon>Eukaryota</taxon>
        <taxon>Fungi</taxon>
        <taxon>Fungi incertae sedis</taxon>
        <taxon>Mucoromycota</taxon>
        <taxon>Glomeromycotina</taxon>
        <taxon>Glomeromycetes</taxon>
        <taxon>Archaeosporales</taxon>
        <taxon>Ambisporaceae</taxon>
        <taxon>Ambispora</taxon>
    </lineage>
</organism>
<dbReference type="EMBL" id="CAJVPS010029100">
    <property type="protein sequence ID" value="CAG8728007.1"/>
    <property type="molecule type" value="Genomic_DNA"/>
</dbReference>
<dbReference type="Proteomes" id="UP000789508">
    <property type="component" value="Unassembled WGS sequence"/>
</dbReference>
<evidence type="ECO:0000313" key="2">
    <source>
        <dbReference type="EMBL" id="CAG8728007.1"/>
    </source>
</evidence>
<proteinExistence type="predicted"/>
<evidence type="ECO:0000313" key="3">
    <source>
        <dbReference type="Proteomes" id="UP000789508"/>
    </source>
</evidence>
<dbReference type="GO" id="GO:0006888">
    <property type="term" value="P:endoplasmic reticulum to Golgi vesicle-mediated transport"/>
    <property type="evidence" value="ECO:0007669"/>
    <property type="project" value="InterPro"/>
</dbReference>
<dbReference type="PANTHER" id="PTHR13520">
    <property type="entry name" value="RAD50-INTERACTING PROTEIN 1 RINT-1"/>
    <property type="match status" value="1"/>
</dbReference>
<dbReference type="OrthoDB" id="407410at2759"/>
<gene>
    <name evidence="2" type="ORF">ALEPTO_LOCUS12517</name>
</gene>